<feature type="transmembrane region" description="Helical" evidence="1">
    <location>
        <begin position="140"/>
        <end position="158"/>
    </location>
</feature>
<evidence type="ECO:0000256" key="1">
    <source>
        <dbReference type="SAM" id="Phobius"/>
    </source>
</evidence>
<protein>
    <submittedName>
        <fullName evidence="2">DUF998 domain-containing protein</fullName>
    </submittedName>
</protein>
<keyword evidence="1" id="KW-0472">Membrane</keyword>
<comment type="caution">
    <text evidence="2">The sequence shown here is derived from an EMBL/GenBank/DDBJ whole genome shotgun (WGS) entry which is preliminary data.</text>
</comment>
<dbReference type="Pfam" id="PF06197">
    <property type="entry name" value="DUF998"/>
    <property type="match status" value="1"/>
</dbReference>
<dbReference type="Proteomes" id="UP001168338">
    <property type="component" value="Unassembled WGS sequence"/>
</dbReference>
<evidence type="ECO:0000313" key="2">
    <source>
        <dbReference type="EMBL" id="MDN7025948.1"/>
    </source>
</evidence>
<proteinExistence type="predicted"/>
<reference evidence="2" key="1">
    <citation type="submission" date="2019-05" db="EMBL/GenBank/DDBJ databases">
        <title>Methanoculleus sp. FWC-SCC1, a methanogenic archaeon isolated from deep marine cold seep.</title>
        <authorList>
            <person name="Chen Y.-W."/>
            <person name="Chen S.-C."/>
            <person name="Teng N.-H."/>
            <person name="Lai M.-C."/>
        </authorList>
    </citation>
    <scope>NUCLEOTIDE SEQUENCE</scope>
    <source>
        <strain evidence="2">FWC-SCC1</strain>
    </source>
</reference>
<evidence type="ECO:0000313" key="3">
    <source>
        <dbReference type="Proteomes" id="UP001168338"/>
    </source>
</evidence>
<dbReference type="EMBL" id="VCYH01000011">
    <property type="protein sequence ID" value="MDN7025948.1"/>
    <property type="molecule type" value="Genomic_DNA"/>
</dbReference>
<dbReference type="InterPro" id="IPR009339">
    <property type="entry name" value="DUF998"/>
</dbReference>
<organism evidence="2 3">
    <name type="scientific">Methanoculleus frigidifontis</name>
    <dbReference type="NCBI Taxonomy" id="2584085"/>
    <lineage>
        <taxon>Archaea</taxon>
        <taxon>Methanobacteriati</taxon>
        <taxon>Methanobacteriota</taxon>
        <taxon>Stenosarchaea group</taxon>
        <taxon>Methanomicrobia</taxon>
        <taxon>Methanomicrobiales</taxon>
        <taxon>Methanomicrobiaceae</taxon>
        <taxon>Methanoculleus</taxon>
    </lineage>
</organism>
<feature type="transmembrane region" description="Helical" evidence="1">
    <location>
        <begin position="59"/>
        <end position="79"/>
    </location>
</feature>
<keyword evidence="1" id="KW-1133">Transmembrane helix</keyword>
<feature type="transmembrane region" description="Helical" evidence="1">
    <location>
        <begin position="86"/>
        <end position="108"/>
    </location>
</feature>
<feature type="transmembrane region" description="Helical" evidence="1">
    <location>
        <begin position="114"/>
        <end position="133"/>
    </location>
</feature>
<gene>
    <name evidence="2" type="ORF">FGU65_13820</name>
</gene>
<accession>A0ABT8MDD3</accession>
<keyword evidence="1" id="KW-0812">Transmembrane</keyword>
<feature type="transmembrane region" description="Helical" evidence="1">
    <location>
        <begin position="178"/>
        <end position="195"/>
    </location>
</feature>
<sequence>MSCRTAAGALLFSVGVIALMGIVTAETLYPGYSTAENAISDLGATLPPDSIVVEPSATIFNTTMIASGILVVAAAWCVHRAFRDRIVTFFLALFGAGVLGVGIFPGYWGDVHGIFALLAFSAGGLAAVAAYRVEPPPLRYFSVILGAVSLSDLALYFIMGLSASPFGVFGLGGLERWIAYPILLWVTGFGGWLMGGEGKRIAERS</sequence>
<name>A0ABT8MDD3_9EURY</name>
<keyword evidence="3" id="KW-1185">Reference proteome</keyword>